<reference evidence="5" key="3">
    <citation type="journal article" date="2020" name="Curr. Biol.">
        <title>Chromatin organization in early land plants reveals an ancestral association between H3K27me3, transposons, and constitutive heterochromatin.</title>
        <authorList>
            <person name="Montgomery S.A."/>
            <person name="Tanizawa Y."/>
            <person name="Galik B."/>
            <person name="Wang N."/>
            <person name="Ito T."/>
            <person name="Mochizuki T."/>
            <person name="Akimcheva S."/>
            <person name="Bowman J.L."/>
            <person name="Cognat V."/>
            <person name="Marechal-Drouard L."/>
            <person name="Ekker H."/>
            <person name="Hong S.F."/>
            <person name="Kohchi T."/>
            <person name="Lin S.S."/>
            <person name="Liu L.D."/>
            <person name="Nakamura Y."/>
            <person name="Valeeva L.R."/>
            <person name="Shakirov E.V."/>
            <person name="Shippen D.E."/>
            <person name="Wei W.L."/>
            <person name="Yagura M."/>
            <person name="Yamaoka S."/>
            <person name="Yamato K.T."/>
            <person name="Liu C."/>
            <person name="Berger F."/>
        </authorList>
    </citation>
    <scope>NUCLEOTIDE SEQUENCE [LARGE SCALE GENOMIC DNA]</scope>
    <source>
        <strain evidence="5">Tak-1</strain>
    </source>
</reference>
<dbReference type="PRINTS" id="PR00111">
    <property type="entry name" value="ABHYDROLASE"/>
</dbReference>
<evidence type="ECO:0000313" key="4">
    <source>
        <dbReference type="Proteomes" id="UP000077202"/>
    </source>
</evidence>
<dbReference type="Pfam" id="PF00561">
    <property type="entry name" value="Abhydrolase_1"/>
    <property type="match status" value="2"/>
</dbReference>
<organism evidence="3 4">
    <name type="scientific">Marchantia polymorpha subsp. ruderalis</name>
    <dbReference type="NCBI Taxonomy" id="1480154"/>
    <lineage>
        <taxon>Eukaryota</taxon>
        <taxon>Viridiplantae</taxon>
        <taxon>Streptophyta</taxon>
        <taxon>Embryophyta</taxon>
        <taxon>Marchantiophyta</taxon>
        <taxon>Marchantiopsida</taxon>
        <taxon>Marchantiidae</taxon>
        <taxon>Marchantiales</taxon>
        <taxon>Marchantiaceae</taxon>
        <taxon>Marchantia</taxon>
    </lineage>
</organism>
<evidence type="ECO:0000313" key="5">
    <source>
        <dbReference type="Proteomes" id="UP001162541"/>
    </source>
</evidence>
<dbReference type="EMBL" id="LVLJ01001228">
    <property type="protein sequence ID" value="OAE30905.1"/>
    <property type="molecule type" value="Genomic_DNA"/>
</dbReference>
<reference evidence="3 4" key="1">
    <citation type="submission" date="2016-03" db="EMBL/GenBank/DDBJ databases">
        <title>Mechanisms controlling the formation of the plant cell surface in tip-growing cells are functionally conserved among land plants.</title>
        <authorList>
            <person name="Honkanen S."/>
            <person name="Jones V.A."/>
            <person name="Morieri G."/>
            <person name="Champion C."/>
            <person name="Hetherington A.J."/>
            <person name="Kelly S."/>
            <person name="Saint-Marcoux D."/>
            <person name="Proust H."/>
            <person name="Prescott H."/>
            <person name="Dolan L."/>
        </authorList>
    </citation>
    <scope>NUCLEOTIDE SEQUENCE [LARGE SCALE GENOMIC DNA]</scope>
    <source>
        <strain evidence="4">cv. Tak-1 and cv. Tak-2</strain>
        <tissue evidence="3">Whole gametophyte</tissue>
    </source>
</reference>
<dbReference type="Proteomes" id="UP000077202">
    <property type="component" value="Unassembled WGS sequence"/>
</dbReference>
<dbReference type="InterPro" id="IPR052370">
    <property type="entry name" value="Meta-cleavage_hydrolase"/>
</dbReference>
<dbReference type="Proteomes" id="UP001162541">
    <property type="component" value="Chromosome 5"/>
</dbReference>
<dbReference type="InterPro" id="IPR000073">
    <property type="entry name" value="AB_hydrolase_1"/>
</dbReference>
<accession>A0A176WF50</accession>
<dbReference type="InterPro" id="IPR029058">
    <property type="entry name" value="AB_hydrolase_fold"/>
</dbReference>
<dbReference type="GO" id="GO:0003824">
    <property type="term" value="F:catalytic activity"/>
    <property type="evidence" value="ECO:0007669"/>
    <property type="project" value="InterPro"/>
</dbReference>
<dbReference type="PANTHER" id="PTHR43139:SF62">
    <property type="entry name" value="AB HYDROLASE-1 DOMAIN-CONTAINING PROTEIN"/>
    <property type="match status" value="1"/>
</dbReference>
<sequence>MGGCLVWNISLVTYRMHRLRAFYRSKGLVSRYIRLENGTTIRCWVHLRDSSQRRKWGGDKNKGKPNPHPTVKPLEERKAVLFLHGFAEDGTAAFEHQVAAFSKEYRVYIPDLIYFGSSSTTNQSRTEVFQADCMHDLLIKLNVKEAHVVGIDYGGLVAFWMAHKYPEMVRKLVLCSSGICQTPHTYDSLLRSLEMNRVDEILLPTTCDGLKLTYSLLYSKPVHLPDFILQQLLDFFYSVSLRPRRVQLLEHQVIGSENCPHLPTLRQEVLIIWGREDKIFKLDLAYQLRQHLGPNNAKLVILDGCGHMPHAEKHKDFNAIVSEFLDDSVPDDMYMYPDIKSKAR</sequence>
<dbReference type="PANTHER" id="PTHR43139">
    <property type="entry name" value="SI:DKEY-122A22.2"/>
    <property type="match status" value="1"/>
</dbReference>
<keyword evidence="4" id="KW-1185">Reference proteome</keyword>
<feature type="domain" description="AB hydrolase-1" evidence="1">
    <location>
        <begin position="263"/>
        <end position="313"/>
    </location>
</feature>
<name>A0A176WF50_MARPO</name>
<dbReference type="SUPFAM" id="SSF53474">
    <property type="entry name" value="alpha/beta-Hydrolases"/>
    <property type="match status" value="1"/>
</dbReference>
<dbReference type="AlphaFoldDB" id="A0A176WF50"/>
<dbReference type="PRINTS" id="PR00412">
    <property type="entry name" value="EPOXHYDRLASE"/>
</dbReference>
<protein>
    <recommendedName>
        <fullName evidence="1">AB hydrolase-1 domain-containing protein</fullName>
    </recommendedName>
</protein>
<reference evidence="2" key="2">
    <citation type="journal article" date="2019" name="Curr. Biol.">
        <title>Chromatin organization in early land plants reveals an ancestral association between H3K27me3, transposons, and constitutive heterochromatin.</title>
        <authorList>
            <person name="Montgomery S.A."/>
            <person name="Tanizawa Y."/>
            <person name="Galik B."/>
            <person name="Wang N."/>
            <person name="Ito T."/>
            <person name="Mochizuki T."/>
            <person name="Akimcheva S."/>
            <person name="Bowman J."/>
            <person name="Cognat V."/>
            <person name="Drouard L."/>
            <person name="Ekker H."/>
            <person name="Houng S."/>
            <person name="Kohchi T."/>
            <person name="Lin S."/>
            <person name="Liu L.D."/>
            <person name="Nakamura Y."/>
            <person name="Valeeva L.R."/>
            <person name="Shakirov E.V."/>
            <person name="Shippen D.E."/>
            <person name="Wei W."/>
            <person name="Yagura M."/>
            <person name="Yamaoka S."/>
            <person name="Yamato K.T."/>
            <person name="Liu C."/>
            <person name="Berger F."/>
        </authorList>
    </citation>
    <scope>NUCLEOTIDE SEQUENCE [LARGE SCALE GENOMIC DNA]</scope>
    <source>
        <strain evidence="2">Tak-1</strain>
    </source>
</reference>
<gene>
    <name evidence="3" type="ORF">AXG93_3943s1360</name>
    <name evidence="2" type="ORF">Mp_5g21870</name>
</gene>
<evidence type="ECO:0000313" key="2">
    <source>
        <dbReference type="EMBL" id="BBN12659.1"/>
    </source>
</evidence>
<dbReference type="EMBL" id="AP019870">
    <property type="protein sequence ID" value="BBN12659.1"/>
    <property type="molecule type" value="Genomic_DNA"/>
</dbReference>
<evidence type="ECO:0000313" key="3">
    <source>
        <dbReference type="EMBL" id="OAE30905.1"/>
    </source>
</evidence>
<evidence type="ECO:0000259" key="1">
    <source>
        <dbReference type="Pfam" id="PF00561"/>
    </source>
</evidence>
<dbReference type="InterPro" id="IPR000639">
    <property type="entry name" value="Epox_hydrolase-like"/>
</dbReference>
<dbReference type="Gene3D" id="3.40.50.1820">
    <property type="entry name" value="alpha/beta hydrolase"/>
    <property type="match status" value="1"/>
</dbReference>
<feature type="domain" description="AB hydrolase-1" evidence="1">
    <location>
        <begin position="79"/>
        <end position="195"/>
    </location>
</feature>
<proteinExistence type="predicted"/>